<dbReference type="Proteomes" id="UP000219331">
    <property type="component" value="Unassembled WGS sequence"/>
</dbReference>
<evidence type="ECO:0000313" key="4">
    <source>
        <dbReference type="EMBL" id="SOC06855.1"/>
    </source>
</evidence>
<dbReference type="PIRSF" id="PIRSF015626">
    <property type="entry name" value="FdhD"/>
    <property type="match status" value="1"/>
</dbReference>
<dbReference type="RefSeq" id="WP_097174895.1">
    <property type="nucleotide sequence ID" value="NZ_OBML01000005.1"/>
</dbReference>
<dbReference type="SUPFAM" id="SSF53927">
    <property type="entry name" value="Cytidine deaminase-like"/>
    <property type="match status" value="1"/>
</dbReference>
<dbReference type="AlphaFoldDB" id="A0A285SGQ1"/>
<evidence type="ECO:0000256" key="1">
    <source>
        <dbReference type="ARBA" id="ARBA00022490"/>
    </source>
</evidence>
<dbReference type="HAMAP" id="MF_00187">
    <property type="entry name" value="FdhD"/>
    <property type="match status" value="1"/>
</dbReference>
<comment type="function">
    <text evidence="3">Required for formate dehydrogenase (FDH) activity. Acts as a sulfur carrier protein that transfers sulfur from IscS to the molybdenum cofactor prior to its insertion into FDH.</text>
</comment>
<dbReference type="OrthoDB" id="3197277at2"/>
<reference evidence="4 5" key="1">
    <citation type="submission" date="2017-08" db="EMBL/GenBank/DDBJ databases">
        <authorList>
            <person name="de Groot N.N."/>
        </authorList>
    </citation>
    <scope>NUCLEOTIDE SEQUENCE [LARGE SCALE GENOMIC DNA]</scope>
    <source>
        <strain evidence="4 5">USBA 352</strain>
    </source>
</reference>
<dbReference type="GO" id="GO:0006777">
    <property type="term" value="P:Mo-molybdopterin cofactor biosynthetic process"/>
    <property type="evidence" value="ECO:0007669"/>
    <property type="project" value="UniProtKB-UniRule"/>
</dbReference>
<dbReference type="Gene3D" id="3.10.20.10">
    <property type="match status" value="1"/>
</dbReference>
<dbReference type="PANTHER" id="PTHR30592:SF1">
    <property type="entry name" value="SULFUR CARRIER PROTEIN FDHD"/>
    <property type="match status" value="1"/>
</dbReference>
<keyword evidence="2 3" id="KW-0501">Molybdenum cofactor biosynthesis</keyword>
<dbReference type="GO" id="GO:0016783">
    <property type="term" value="F:sulfurtransferase activity"/>
    <property type="evidence" value="ECO:0007669"/>
    <property type="project" value="InterPro"/>
</dbReference>
<comment type="caution">
    <text evidence="3">Lacks conserved residue(s) required for the propagation of feature annotation.</text>
</comment>
<feature type="active site" description="Cysteine persulfide intermediate" evidence="3">
    <location>
        <position position="108"/>
    </location>
</feature>
<dbReference type="InterPro" id="IPR003786">
    <property type="entry name" value="FdhD"/>
</dbReference>
<dbReference type="STRING" id="538381.GCA_001696535_02054"/>
<comment type="similarity">
    <text evidence="3">Belongs to the FdhD family.</text>
</comment>
<dbReference type="Pfam" id="PF02634">
    <property type="entry name" value="FdhD-NarQ"/>
    <property type="match status" value="1"/>
</dbReference>
<keyword evidence="1 3" id="KW-0963">Cytoplasm</keyword>
<name>A0A285SGQ1_9HYPH</name>
<accession>A0A285SGQ1</accession>
<gene>
    <name evidence="3" type="primary">fdhD</name>
    <name evidence="4" type="ORF">SAMN05421512_105236</name>
</gene>
<sequence length="271" mass="27941">MHTHRPASGTAFRNGRFAASTRELAEEVAVAISYNGTSHAVLMATPADLEDLAYGFSLTEGLVASVAEVEEVATVDCGRGLDLQVSLAGDAGQRLAERRRSMAGPVGCGLCGIESLEAAMRQIAPVSAGVRLAPAEVSRAVAAMAKMQALNLRTRAVHAAGFYQSERGLVLVREDVGRHNALDKLIGAAARAGIDMATGAVVLTSRLSIELVQKTAVAGCGILVAVSAPTALAVDEAEAAGITLAAVARGDEFELFTHPQRIIGGSLQDVA</sequence>
<protein>
    <recommendedName>
        <fullName evidence="3">Sulfur carrier protein FdhD</fullName>
    </recommendedName>
</protein>
<proteinExistence type="inferred from homology"/>
<keyword evidence="5" id="KW-1185">Reference proteome</keyword>
<organism evidence="4 5">
    <name type="scientific">Stappia indica</name>
    <dbReference type="NCBI Taxonomy" id="538381"/>
    <lineage>
        <taxon>Bacteria</taxon>
        <taxon>Pseudomonadati</taxon>
        <taxon>Pseudomonadota</taxon>
        <taxon>Alphaproteobacteria</taxon>
        <taxon>Hyphomicrobiales</taxon>
        <taxon>Stappiaceae</taxon>
        <taxon>Stappia</taxon>
    </lineage>
</organism>
<dbReference type="PANTHER" id="PTHR30592">
    <property type="entry name" value="FORMATE DEHYDROGENASE"/>
    <property type="match status" value="1"/>
</dbReference>
<dbReference type="EMBL" id="OBML01000005">
    <property type="protein sequence ID" value="SOC06855.1"/>
    <property type="molecule type" value="Genomic_DNA"/>
</dbReference>
<dbReference type="InterPro" id="IPR016193">
    <property type="entry name" value="Cytidine_deaminase-like"/>
</dbReference>
<dbReference type="Gene3D" id="3.40.140.10">
    <property type="entry name" value="Cytidine Deaminase, domain 2"/>
    <property type="match status" value="1"/>
</dbReference>
<dbReference type="NCBIfam" id="TIGR00129">
    <property type="entry name" value="fdhD_narQ"/>
    <property type="match status" value="1"/>
</dbReference>
<comment type="subcellular location">
    <subcellularLocation>
        <location evidence="3">Cytoplasm</location>
    </subcellularLocation>
</comment>
<evidence type="ECO:0000256" key="2">
    <source>
        <dbReference type="ARBA" id="ARBA00023150"/>
    </source>
</evidence>
<dbReference type="GO" id="GO:0005737">
    <property type="term" value="C:cytoplasm"/>
    <property type="evidence" value="ECO:0007669"/>
    <property type="project" value="UniProtKB-SubCell"/>
</dbReference>
<evidence type="ECO:0000313" key="5">
    <source>
        <dbReference type="Proteomes" id="UP000219331"/>
    </source>
</evidence>
<dbReference type="GO" id="GO:0097163">
    <property type="term" value="F:sulfur carrier activity"/>
    <property type="evidence" value="ECO:0007669"/>
    <property type="project" value="UniProtKB-UniRule"/>
</dbReference>
<evidence type="ECO:0000256" key="3">
    <source>
        <dbReference type="HAMAP-Rule" id="MF_00187"/>
    </source>
</evidence>